<proteinExistence type="predicted"/>
<dbReference type="GO" id="GO:0005743">
    <property type="term" value="C:mitochondrial inner membrane"/>
    <property type="evidence" value="ECO:0007669"/>
    <property type="project" value="InterPro"/>
</dbReference>
<protein>
    <recommendedName>
        <fullName evidence="3">NADH dehydrogenase [ubiquinone] 1 beta subcomplex subunit 2</fullName>
    </recommendedName>
</protein>
<evidence type="ECO:0000313" key="2">
    <source>
        <dbReference type="Proteomes" id="UP000245946"/>
    </source>
</evidence>
<dbReference type="OrthoDB" id="531564at2759"/>
<name>A0A316ZGA0_9BASI</name>
<keyword evidence="2" id="KW-1185">Reference proteome</keyword>
<dbReference type="EMBL" id="KZ819286">
    <property type="protein sequence ID" value="PWN99952.1"/>
    <property type="molecule type" value="Genomic_DNA"/>
</dbReference>
<dbReference type="InterPro" id="IPR044980">
    <property type="entry name" value="NDUFB2_plant/fungi"/>
</dbReference>
<accession>A0A316ZGA0</accession>
<dbReference type="PANTHER" id="PTHR36987">
    <property type="entry name" value="NADH DEHYDROGENASE [UBIQUINONE] 1 BETA SUBCOMPLEX SUBUNIT 2-LIKE"/>
    <property type="match status" value="1"/>
</dbReference>
<evidence type="ECO:0000313" key="1">
    <source>
        <dbReference type="EMBL" id="PWN99952.1"/>
    </source>
</evidence>
<dbReference type="AlphaFoldDB" id="A0A316ZGA0"/>
<evidence type="ECO:0008006" key="3">
    <source>
        <dbReference type="Google" id="ProtNLM"/>
    </source>
</evidence>
<gene>
    <name evidence="1" type="ORF">FA09DRAFT_294630</name>
</gene>
<dbReference type="GeneID" id="37267630"/>
<dbReference type="Proteomes" id="UP000245946">
    <property type="component" value="Unassembled WGS sequence"/>
</dbReference>
<dbReference type="PANTHER" id="PTHR36987:SF1">
    <property type="entry name" value="NADH DEHYDROGENASE [UBIQUINONE] 1 BETA SUBCOMPLEX SUBUNIT 2"/>
    <property type="match status" value="1"/>
</dbReference>
<sequence length="84" mass="9331">MAGQQTGFSSTSRWFRPTPGFAPHAPAIKHRYGAKLLGATMWFWILYRAKQDGAVLLGFRHPWDGHGHGDHHGDGHGEGHGEHH</sequence>
<dbReference type="STRING" id="58919.A0A316ZGA0"/>
<dbReference type="RefSeq" id="XP_025600231.1">
    <property type="nucleotide sequence ID" value="XM_025740084.1"/>
</dbReference>
<organism evidence="1 2">
    <name type="scientific">Tilletiopsis washingtonensis</name>
    <dbReference type="NCBI Taxonomy" id="58919"/>
    <lineage>
        <taxon>Eukaryota</taxon>
        <taxon>Fungi</taxon>
        <taxon>Dikarya</taxon>
        <taxon>Basidiomycota</taxon>
        <taxon>Ustilaginomycotina</taxon>
        <taxon>Exobasidiomycetes</taxon>
        <taxon>Entylomatales</taxon>
        <taxon>Entylomatales incertae sedis</taxon>
        <taxon>Tilletiopsis</taxon>
    </lineage>
</organism>
<reference evidence="1 2" key="1">
    <citation type="journal article" date="2018" name="Mol. Biol. Evol.">
        <title>Broad Genomic Sampling Reveals a Smut Pathogenic Ancestry of the Fungal Clade Ustilaginomycotina.</title>
        <authorList>
            <person name="Kijpornyongpan T."/>
            <person name="Mondo S.J."/>
            <person name="Barry K."/>
            <person name="Sandor L."/>
            <person name="Lee J."/>
            <person name="Lipzen A."/>
            <person name="Pangilinan J."/>
            <person name="LaButti K."/>
            <person name="Hainaut M."/>
            <person name="Henrissat B."/>
            <person name="Grigoriev I.V."/>
            <person name="Spatafora J.W."/>
            <person name="Aime M.C."/>
        </authorList>
    </citation>
    <scope>NUCLEOTIDE SEQUENCE [LARGE SCALE GENOMIC DNA]</scope>
    <source>
        <strain evidence="1 2">MCA 4186</strain>
    </source>
</reference>
<dbReference type="GO" id="GO:0045271">
    <property type="term" value="C:respiratory chain complex I"/>
    <property type="evidence" value="ECO:0007669"/>
    <property type="project" value="InterPro"/>
</dbReference>